<protein>
    <submittedName>
        <fullName evidence="2">Uncharacterized protein</fullName>
    </submittedName>
</protein>
<feature type="transmembrane region" description="Helical" evidence="1">
    <location>
        <begin position="20"/>
        <end position="40"/>
    </location>
</feature>
<gene>
    <name evidence="2" type="ORF">J2Z66_006047</name>
</gene>
<organism evidence="2 3">
    <name type="scientific">Paenibacillus eucommiae</name>
    <dbReference type="NCBI Taxonomy" id="1355755"/>
    <lineage>
        <taxon>Bacteria</taxon>
        <taxon>Bacillati</taxon>
        <taxon>Bacillota</taxon>
        <taxon>Bacilli</taxon>
        <taxon>Bacillales</taxon>
        <taxon>Paenibacillaceae</taxon>
        <taxon>Paenibacillus</taxon>
    </lineage>
</organism>
<evidence type="ECO:0000256" key="1">
    <source>
        <dbReference type="SAM" id="Phobius"/>
    </source>
</evidence>
<name>A0ABS4J571_9BACL</name>
<keyword evidence="3" id="KW-1185">Reference proteome</keyword>
<reference evidence="2 3" key="1">
    <citation type="submission" date="2021-03" db="EMBL/GenBank/DDBJ databases">
        <title>Genomic Encyclopedia of Type Strains, Phase IV (KMG-IV): sequencing the most valuable type-strain genomes for metagenomic binning, comparative biology and taxonomic classification.</title>
        <authorList>
            <person name="Goeker M."/>
        </authorList>
    </citation>
    <scope>NUCLEOTIDE SEQUENCE [LARGE SCALE GENOMIC DNA]</scope>
    <source>
        <strain evidence="2 3">DSM 26048</strain>
    </source>
</reference>
<sequence length="64" mass="7078">MNTIIYELKDARLLADQGTLSPIALALQFPVMIVPIGAVVMRSIDTAYRVGEGQFIMLQRSEPD</sequence>
<evidence type="ECO:0000313" key="2">
    <source>
        <dbReference type="EMBL" id="MBP1994411.1"/>
    </source>
</evidence>
<accession>A0ABS4J571</accession>
<dbReference type="EMBL" id="JAGGLB010000025">
    <property type="protein sequence ID" value="MBP1994411.1"/>
    <property type="molecule type" value="Genomic_DNA"/>
</dbReference>
<dbReference type="RefSeq" id="WP_209976243.1">
    <property type="nucleotide sequence ID" value="NZ_JAGGLB010000025.1"/>
</dbReference>
<keyword evidence="1" id="KW-0472">Membrane</keyword>
<dbReference type="Proteomes" id="UP001519287">
    <property type="component" value="Unassembled WGS sequence"/>
</dbReference>
<comment type="caution">
    <text evidence="2">The sequence shown here is derived from an EMBL/GenBank/DDBJ whole genome shotgun (WGS) entry which is preliminary data.</text>
</comment>
<keyword evidence="1" id="KW-0812">Transmembrane</keyword>
<keyword evidence="1" id="KW-1133">Transmembrane helix</keyword>
<evidence type="ECO:0000313" key="3">
    <source>
        <dbReference type="Proteomes" id="UP001519287"/>
    </source>
</evidence>
<proteinExistence type="predicted"/>